<proteinExistence type="predicted"/>
<sequence>MENWQFWFMIGSGIYLLILGIVMIVKKDLSMNKAIGIYNIAVGCLSLAGALIGKYKGDKNGKIFSVFTVVLIVSFLMFTILKAATKKDK</sequence>
<evidence type="ECO:0000313" key="3">
    <source>
        <dbReference type="Proteomes" id="UP000030014"/>
    </source>
</evidence>
<keyword evidence="1" id="KW-0812">Transmembrane</keyword>
<feature type="transmembrane region" description="Helical" evidence="1">
    <location>
        <begin position="37"/>
        <end position="57"/>
    </location>
</feature>
<accession>A0A0A0I6J4</accession>
<feature type="transmembrane region" description="Helical" evidence="1">
    <location>
        <begin position="6"/>
        <end position="25"/>
    </location>
</feature>
<gene>
    <name evidence="2" type="ORF">Z955_13860</name>
</gene>
<evidence type="ECO:0000256" key="1">
    <source>
        <dbReference type="SAM" id="Phobius"/>
    </source>
</evidence>
<protein>
    <submittedName>
        <fullName evidence="2">Uncharacterized protein</fullName>
    </submittedName>
</protein>
<dbReference type="RefSeq" id="WP_039256999.1">
    <property type="nucleotide sequence ID" value="NZ_JDRY01000088.1"/>
</dbReference>
<dbReference type="EMBL" id="JDRY01000088">
    <property type="protein sequence ID" value="KGM95941.1"/>
    <property type="molecule type" value="Genomic_DNA"/>
</dbReference>
<reference evidence="2 3" key="1">
    <citation type="submission" date="2014-01" db="EMBL/GenBank/DDBJ databases">
        <title>Plasmidome dynamics in the species complex Clostridium novyi sensu lato converts strains of independent lineages into distinctly different pathogens.</title>
        <authorList>
            <person name="Skarin H."/>
            <person name="Segerman B."/>
        </authorList>
    </citation>
    <scope>NUCLEOTIDE SEQUENCE [LARGE SCALE GENOMIC DNA]</scope>
    <source>
        <strain evidence="2 3">DC5</strain>
    </source>
</reference>
<feature type="transmembrane region" description="Helical" evidence="1">
    <location>
        <begin position="63"/>
        <end position="81"/>
    </location>
</feature>
<organism evidence="2 3">
    <name type="scientific">Clostridium botulinum C/D str. DC5</name>
    <dbReference type="NCBI Taxonomy" id="1443128"/>
    <lineage>
        <taxon>Bacteria</taxon>
        <taxon>Bacillati</taxon>
        <taxon>Bacillota</taxon>
        <taxon>Clostridia</taxon>
        <taxon>Eubacteriales</taxon>
        <taxon>Clostridiaceae</taxon>
        <taxon>Clostridium</taxon>
    </lineage>
</organism>
<keyword evidence="1" id="KW-0472">Membrane</keyword>
<dbReference type="Proteomes" id="UP000030014">
    <property type="component" value="Unassembled WGS sequence"/>
</dbReference>
<name>A0A0A0I6J4_CLOBO</name>
<comment type="caution">
    <text evidence="2">The sequence shown here is derived from an EMBL/GenBank/DDBJ whole genome shotgun (WGS) entry which is preliminary data.</text>
</comment>
<keyword evidence="1" id="KW-1133">Transmembrane helix</keyword>
<evidence type="ECO:0000313" key="2">
    <source>
        <dbReference type="EMBL" id="KGM95941.1"/>
    </source>
</evidence>
<dbReference type="AlphaFoldDB" id="A0A0A0I6J4"/>